<name>A0A2S6GSY8_9PSEU</name>
<accession>A0A2S6GSY8</accession>
<dbReference type="InterPro" id="IPR042099">
    <property type="entry name" value="ANL_N_sf"/>
</dbReference>
<dbReference type="Pfam" id="PF00501">
    <property type="entry name" value="AMP-binding"/>
    <property type="match status" value="1"/>
</dbReference>
<dbReference type="Gene3D" id="3.30.300.30">
    <property type="match status" value="1"/>
</dbReference>
<evidence type="ECO:0000313" key="5">
    <source>
        <dbReference type="Proteomes" id="UP000239203"/>
    </source>
</evidence>
<dbReference type="PANTHER" id="PTHR43201:SF5">
    <property type="entry name" value="MEDIUM-CHAIN ACYL-COA LIGASE ACSF2, MITOCHONDRIAL"/>
    <property type="match status" value="1"/>
</dbReference>
<comment type="caution">
    <text evidence="4">The sequence shown here is derived from an EMBL/GenBank/DDBJ whole genome shotgun (WGS) entry which is preliminary data.</text>
</comment>
<dbReference type="InterPro" id="IPR020845">
    <property type="entry name" value="AMP-binding_CS"/>
</dbReference>
<protein>
    <submittedName>
        <fullName evidence="4">Acyl-CoA synthetase (AMP-forming)/AMP-acid ligase II</fullName>
    </submittedName>
</protein>
<keyword evidence="5" id="KW-1185">Reference proteome</keyword>
<gene>
    <name evidence="4" type="ORF">CLV40_10585</name>
</gene>
<feature type="domain" description="AMP-dependent synthetase/ligase" evidence="3">
    <location>
        <begin position="45"/>
        <end position="394"/>
    </location>
</feature>
<evidence type="ECO:0000256" key="2">
    <source>
        <dbReference type="ARBA" id="ARBA00022598"/>
    </source>
</evidence>
<dbReference type="InterPro" id="IPR045851">
    <property type="entry name" value="AMP-bd_C_sf"/>
</dbReference>
<keyword evidence="2 4" id="KW-0436">Ligase</keyword>
<dbReference type="Gene3D" id="3.40.50.12780">
    <property type="entry name" value="N-terminal domain of ligase-like"/>
    <property type="match status" value="1"/>
</dbReference>
<dbReference type="EMBL" id="PTIX01000005">
    <property type="protein sequence ID" value="PPK68362.1"/>
    <property type="molecule type" value="Genomic_DNA"/>
</dbReference>
<dbReference type="GO" id="GO:0006631">
    <property type="term" value="P:fatty acid metabolic process"/>
    <property type="evidence" value="ECO:0007669"/>
    <property type="project" value="TreeGrafter"/>
</dbReference>
<dbReference type="Proteomes" id="UP000239203">
    <property type="component" value="Unassembled WGS sequence"/>
</dbReference>
<evidence type="ECO:0000256" key="1">
    <source>
        <dbReference type="ARBA" id="ARBA00006432"/>
    </source>
</evidence>
<comment type="similarity">
    <text evidence="1">Belongs to the ATP-dependent AMP-binding enzyme family.</text>
</comment>
<reference evidence="4 5" key="1">
    <citation type="submission" date="2018-02" db="EMBL/GenBank/DDBJ databases">
        <title>Genomic Encyclopedia of Archaeal and Bacterial Type Strains, Phase II (KMG-II): from individual species to whole genera.</title>
        <authorList>
            <person name="Goeker M."/>
        </authorList>
    </citation>
    <scope>NUCLEOTIDE SEQUENCE [LARGE SCALE GENOMIC DNA]</scope>
    <source>
        <strain evidence="4 5">YU 961-1</strain>
    </source>
</reference>
<dbReference type="RefSeq" id="WP_104478851.1">
    <property type="nucleotide sequence ID" value="NZ_CP154825.1"/>
</dbReference>
<organism evidence="4 5">
    <name type="scientific">Actinokineospora auranticolor</name>
    <dbReference type="NCBI Taxonomy" id="155976"/>
    <lineage>
        <taxon>Bacteria</taxon>
        <taxon>Bacillati</taxon>
        <taxon>Actinomycetota</taxon>
        <taxon>Actinomycetes</taxon>
        <taxon>Pseudonocardiales</taxon>
        <taxon>Pseudonocardiaceae</taxon>
        <taxon>Actinokineospora</taxon>
    </lineage>
</organism>
<dbReference type="SUPFAM" id="SSF56801">
    <property type="entry name" value="Acetyl-CoA synthetase-like"/>
    <property type="match status" value="1"/>
</dbReference>
<evidence type="ECO:0000313" key="4">
    <source>
        <dbReference type="EMBL" id="PPK68362.1"/>
    </source>
</evidence>
<dbReference type="CDD" id="cd04433">
    <property type="entry name" value="AFD_class_I"/>
    <property type="match status" value="1"/>
</dbReference>
<dbReference type="PANTHER" id="PTHR43201">
    <property type="entry name" value="ACYL-COA SYNTHETASE"/>
    <property type="match status" value="1"/>
</dbReference>
<evidence type="ECO:0000259" key="3">
    <source>
        <dbReference type="Pfam" id="PF00501"/>
    </source>
</evidence>
<dbReference type="AlphaFoldDB" id="A0A2S6GSY8"/>
<dbReference type="OrthoDB" id="4495845at2"/>
<dbReference type="InterPro" id="IPR000873">
    <property type="entry name" value="AMP-dep_synth/lig_dom"/>
</dbReference>
<dbReference type="GO" id="GO:0031956">
    <property type="term" value="F:medium-chain fatty acid-CoA ligase activity"/>
    <property type="evidence" value="ECO:0007669"/>
    <property type="project" value="TreeGrafter"/>
</dbReference>
<sequence>MTTTKRGNTRALLARDPDLGAGNVLTTLIEMGADTERPTFTFDTAVDGRPAWTALTLGLLDERVRARAAALSALGIGRRDPVAVTATGVADNILTFLALARLGAIPALINAKLAPEITALYVSRLGAVGVLADAARREALAPHGLTLLAPIEGLGAADPADAPAPYRFFRDDPVAITHSSGTTGVPKAVLHSHTSLYAANRHRLRMPKAQGTDRILSALPAPHAATLIALNLALSSESELLGLSRQTGPSVLDAIEKWRPSGVLGFAATWSEMAKTDLRGRDLDSVALWWNTGDCAHEAHIRRLISLGYREVSTKEGRVRKPGSAFIDGLGSSEMGHSHFYITHTAETNRYGRCIGRPHTFAEPVVLDPEGNELPHGQVGELGTKSPTLSLGYWNDSVTTHRTRVRGYFLTGDLVYRDEEGYFYHVDRLVDSVDLGDGKRLHTALSEERVLNACPDVADCTVVAVRTDDGVVTDVMLQLDPAADPAADRTAAIHAALGPDVAATVRSIVVVDDERIPLGPTGKVRKVALRAEVTGQGAR</sequence>
<proteinExistence type="inferred from homology"/>
<dbReference type="PROSITE" id="PS00455">
    <property type="entry name" value="AMP_BINDING"/>
    <property type="match status" value="1"/>
</dbReference>